<organism evidence="2 3">
    <name type="scientific">Sphingosinicella microcystinivorans</name>
    <dbReference type="NCBI Taxonomy" id="335406"/>
    <lineage>
        <taxon>Bacteria</taxon>
        <taxon>Pseudomonadati</taxon>
        <taxon>Pseudomonadota</taxon>
        <taxon>Alphaproteobacteria</taxon>
        <taxon>Sphingomonadales</taxon>
        <taxon>Sphingosinicellaceae</taxon>
        <taxon>Sphingosinicella</taxon>
    </lineage>
</organism>
<protein>
    <submittedName>
        <fullName evidence="2">Amidohydrolase family protein</fullName>
    </submittedName>
</protein>
<proteinExistence type="predicted"/>
<dbReference type="RefSeq" id="WP_160119236.1">
    <property type="nucleotide sequence ID" value="NZ_AP018711.1"/>
</dbReference>
<feature type="domain" description="Amidohydrolase-related" evidence="1">
    <location>
        <begin position="129"/>
        <end position="495"/>
    </location>
</feature>
<dbReference type="Proteomes" id="UP000276029">
    <property type="component" value="Unassembled WGS sequence"/>
</dbReference>
<dbReference type="SUPFAM" id="SSF51556">
    <property type="entry name" value="Metallo-dependent hydrolases"/>
    <property type="match status" value="1"/>
</dbReference>
<dbReference type="InterPro" id="IPR011059">
    <property type="entry name" value="Metal-dep_hydrolase_composite"/>
</dbReference>
<accession>A0ABX9SW58</accession>
<dbReference type="InterPro" id="IPR032466">
    <property type="entry name" value="Metal_Hydrolase"/>
</dbReference>
<dbReference type="SUPFAM" id="SSF51338">
    <property type="entry name" value="Composite domain of metallo-dependent hydrolases"/>
    <property type="match status" value="1"/>
</dbReference>
<evidence type="ECO:0000313" key="2">
    <source>
        <dbReference type="EMBL" id="RKS86589.1"/>
    </source>
</evidence>
<dbReference type="PANTHER" id="PTHR43135">
    <property type="entry name" value="ALPHA-D-RIBOSE 1-METHYLPHOSPHONATE 5-TRIPHOSPHATE DIPHOSPHATASE"/>
    <property type="match status" value="1"/>
</dbReference>
<dbReference type="Gene3D" id="1.20.58.520">
    <property type="entry name" value="Amidohydrolase"/>
    <property type="match status" value="1"/>
</dbReference>
<evidence type="ECO:0000259" key="1">
    <source>
        <dbReference type="Pfam" id="PF01979"/>
    </source>
</evidence>
<keyword evidence="3" id="KW-1185">Reference proteome</keyword>
<reference evidence="2 3" key="1">
    <citation type="submission" date="2018-10" db="EMBL/GenBank/DDBJ databases">
        <title>Genomic Encyclopedia of Type Strains, Phase IV (KMG-IV): sequencing the most valuable type-strain genomes for metagenomic binning, comparative biology and taxonomic classification.</title>
        <authorList>
            <person name="Goeker M."/>
        </authorList>
    </citation>
    <scope>NUCLEOTIDE SEQUENCE [LARGE SCALE GENOMIC DNA]</scope>
    <source>
        <strain evidence="2 3">DSM 19791</strain>
    </source>
</reference>
<dbReference type="Gene3D" id="3.30.110.90">
    <property type="entry name" value="Amidohydrolase"/>
    <property type="match status" value="1"/>
</dbReference>
<dbReference type="InterPro" id="IPR051781">
    <property type="entry name" value="Metallo-dep_Hydrolase"/>
</dbReference>
<dbReference type="Gene3D" id="3.40.50.10910">
    <property type="entry name" value="Amidohydrolase"/>
    <property type="match status" value="1"/>
</dbReference>
<sequence>MPHHHSSGCLPSHQHFCCPQHAMLILGARMAIGADEPVIEGPQPSFREGPDPNLTPFASGDDSNTRDLFDVAAKGQWVVVKGATVLPMTGAAALPNHDVLIQDGMIKSVQLSGAALPDGAKSVDGTGRFLIPGLANMHNHPPLGHVSGMFAGMVGEGVTAADITLPYDMIMFQHIAAGVTRIHVMAGSPEDLANRENIRKGRYRGPHMKIASPVIDSPAAIWSSAITWYANDEQGGRTAAHKIREYGYDNAKPYTMLGREAYDGLVDECVRLGVPIMGHIPASVHPDDALRAGQTGLAHCFEFFYHYEPGKKFDPQAVAKRARLAKEVGATLQTTLAISYVYEYDCGLIPASAINFSATMDPVIRMVMREESAFIQGWRQNPVIMAAGEDMFQNCIQVCKALHAEGVRMIPGTDMSASAITGDTSLHHELRVLVESGVMTPAEVLKAGTIDSADYHGEEAVAGTIEAGKRSDLVLLDADPTLDINNTTKIDTVILGDAILRKDARERGLARIKARYGAMPVPA</sequence>
<dbReference type="PANTHER" id="PTHR43135:SF3">
    <property type="entry name" value="ALPHA-D-RIBOSE 1-METHYLPHOSPHONATE 5-TRIPHOSPHATE DIPHOSPHATASE"/>
    <property type="match status" value="1"/>
</dbReference>
<comment type="caution">
    <text evidence="2">The sequence shown here is derived from an EMBL/GenBank/DDBJ whole genome shotgun (WGS) entry which is preliminary data.</text>
</comment>
<gene>
    <name evidence="2" type="ORF">DFR51_3303</name>
</gene>
<dbReference type="InterPro" id="IPR006680">
    <property type="entry name" value="Amidohydro-rel"/>
</dbReference>
<evidence type="ECO:0000313" key="3">
    <source>
        <dbReference type="Proteomes" id="UP000276029"/>
    </source>
</evidence>
<dbReference type="Pfam" id="PF01979">
    <property type="entry name" value="Amidohydro_1"/>
    <property type="match status" value="1"/>
</dbReference>
<dbReference type="Gene3D" id="2.30.40.10">
    <property type="entry name" value="Urease, subunit C, domain 1"/>
    <property type="match status" value="1"/>
</dbReference>
<dbReference type="EMBL" id="RBWX01000010">
    <property type="protein sequence ID" value="RKS86589.1"/>
    <property type="molecule type" value="Genomic_DNA"/>
</dbReference>
<name>A0ABX9SW58_SPHMI</name>